<organism evidence="11 12">
    <name type="scientific">Rhizoctonia solani</name>
    <dbReference type="NCBI Taxonomy" id="456999"/>
    <lineage>
        <taxon>Eukaryota</taxon>
        <taxon>Fungi</taxon>
        <taxon>Dikarya</taxon>
        <taxon>Basidiomycota</taxon>
        <taxon>Agaricomycotina</taxon>
        <taxon>Agaricomycetes</taxon>
        <taxon>Cantharellales</taxon>
        <taxon>Ceratobasidiaceae</taxon>
        <taxon>Rhizoctonia</taxon>
    </lineage>
</organism>
<evidence type="ECO:0000313" key="11">
    <source>
        <dbReference type="EMBL" id="CAE7143157.1"/>
    </source>
</evidence>
<protein>
    <submittedName>
        <fullName evidence="11">Uncharacterized protein</fullName>
    </submittedName>
</protein>
<name>A0A8H3E4V6_9AGAM</name>
<keyword evidence="8" id="KW-0811">Translocation</keyword>
<comment type="subcellular location">
    <subcellularLocation>
        <location evidence="1">Mitochondrion inner membrane</location>
        <topology evidence="1">Multi-pass membrane protein</topology>
    </subcellularLocation>
</comment>
<proteinExistence type="inferred from homology"/>
<dbReference type="PANTHER" id="PTHR10485">
    <property type="entry name" value="MITOCHONDRIAL IMPORT INNER MEMBRANE TRANSLOCASE SUBUNIT TIM-17"/>
    <property type="match status" value="1"/>
</dbReference>
<evidence type="ECO:0000256" key="8">
    <source>
        <dbReference type="ARBA" id="ARBA00023010"/>
    </source>
</evidence>
<evidence type="ECO:0000313" key="12">
    <source>
        <dbReference type="Proteomes" id="UP000663827"/>
    </source>
</evidence>
<keyword evidence="9" id="KW-0496">Mitochondrion</keyword>
<comment type="similarity">
    <text evidence="2">Belongs to the Tim17/Tim22/Tim23 family.</text>
</comment>
<evidence type="ECO:0000256" key="9">
    <source>
        <dbReference type="ARBA" id="ARBA00023128"/>
    </source>
</evidence>
<dbReference type="GO" id="GO:0030150">
    <property type="term" value="P:protein import into mitochondrial matrix"/>
    <property type="evidence" value="ECO:0007669"/>
    <property type="project" value="TreeGrafter"/>
</dbReference>
<evidence type="ECO:0000256" key="3">
    <source>
        <dbReference type="ARBA" id="ARBA00022448"/>
    </source>
</evidence>
<gene>
    <name evidence="11" type="ORF">RDB_LOCUS77044</name>
</gene>
<keyword evidence="5" id="KW-0999">Mitochondrion inner membrane</keyword>
<comment type="caution">
    <text evidence="11">The sequence shown here is derived from an EMBL/GenBank/DDBJ whole genome shotgun (WGS) entry which is preliminary data.</text>
</comment>
<keyword evidence="7" id="KW-1133">Transmembrane helix</keyword>
<dbReference type="Proteomes" id="UP000663827">
    <property type="component" value="Unassembled WGS sequence"/>
</dbReference>
<keyword evidence="10" id="KW-0472">Membrane</keyword>
<dbReference type="AlphaFoldDB" id="A0A8H3E4V6"/>
<evidence type="ECO:0000256" key="2">
    <source>
        <dbReference type="ARBA" id="ARBA00008444"/>
    </source>
</evidence>
<evidence type="ECO:0000256" key="4">
    <source>
        <dbReference type="ARBA" id="ARBA00022692"/>
    </source>
</evidence>
<evidence type="ECO:0000256" key="1">
    <source>
        <dbReference type="ARBA" id="ARBA00004448"/>
    </source>
</evidence>
<evidence type="ECO:0000256" key="7">
    <source>
        <dbReference type="ARBA" id="ARBA00022989"/>
    </source>
</evidence>
<accession>A0A8H3E4V6</accession>
<reference evidence="11" key="1">
    <citation type="submission" date="2021-01" db="EMBL/GenBank/DDBJ databases">
        <authorList>
            <person name="Kaushik A."/>
        </authorList>
    </citation>
    <scope>NUCLEOTIDE SEQUENCE</scope>
    <source>
        <strain evidence="11">AG5</strain>
    </source>
</reference>
<keyword evidence="6" id="KW-0653">Protein transport</keyword>
<evidence type="ECO:0000256" key="6">
    <source>
        <dbReference type="ARBA" id="ARBA00022927"/>
    </source>
</evidence>
<dbReference type="EMBL" id="CAJNJQ010001553">
    <property type="protein sequence ID" value="CAE7143157.1"/>
    <property type="molecule type" value="Genomic_DNA"/>
</dbReference>
<evidence type="ECO:0000256" key="10">
    <source>
        <dbReference type="ARBA" id="ARBA00023136"/>
    </source>
</evidence>
<keyword evidence="3" id="KW-0813">Transport</keyword>
<dbReference type="Pfam" id="PF02466">
    <property type="entry name" value="Tim17"/>
    <property type="match status" value="1"/>
</dbReference>
<evidence type="ECO:0000256" key="5">
    <source>
        <dbReference type="ARBA" id="ARBA00022792"/>
    </source>
</evidence>
<sequence>MADHSRDPCPYVILNEAGSGFVIGAIGGGIWHGIKGARHAPKGLRLEGAIHGIKARTPAVAGNFAAWTGLLSAFNCAITGYRQKVDIWNGVFSGVGAGGCLSARGNFKFTWAARKIPNAYIYQAGLTMPLLEPLQEVWL</sequence>
<dbReference type="GO" id="GO:0008320">
    <property type="term" value="F:protein transmembrane transporter activity"/>
    <property type="evidence" value="ECO:0007669"/>
    <property type="project" value="TreeGrafter"/>
</dbReference>
<dbReference type="PANTHER" id="PTHR10485:SF0">
    <property type="entry name" value="AT05822P-RELATED"/>
    <property type="match status" value="1"/>
</dbReference>
<dbReference type="GO" id="GO:0005744">
    <property type="term" value="C:TIM23 mitochondrial import inner membrane translocase complex"/>
    <property type="evidence" value="ECO:0007669"/>
    <property type="project" value="TreeGrafter"/>
</dbReference>
<keyword evidence="4" id="KW-0812">Transmembrane</keyword>